<dbReference type="InterPro" id="IPR028994">
    <property type="entry name" value="Integrin_alpha_N"/>
</dbReference>
<dbReference type="Gene3D" id="3.40.390.10">
    <property type="entry name" value="Collagenase (Catalytic Domain)"/>
    <property type="match status" value="1"/>
</dbReference>
<dbReference type="RefSeq" id="WP_184514959.1">
    <property type="nucleotide sequence ID" value="NZ_CP050292.1"/>
</dbReference>
<protein>
    <submittedName>
        <fullName evidence="7">Matrixin family metalloprotease</fullName>
    </submittedName>
</protein>
<dbReference type="InterPro" id="IPR024079">
    <property type="entry name" value="MetalloPept_cat_dom_sf"/>
</dbReference>
<dbReference type="EMBL" id="CP050292">
    <property type="protein sequence ID" value="QND70331.1"/>
    <property type="molecule type" value="Genomic_DNA"/>
</dbReference>
<dbReference type="KEGG" id="trb:HB776_03065"/>
<sequence length="505" mass="52710">MADYALEGPKWGTNGLGTAGGTVTWAIDNTIPSWFVPYLTSAFSDWSTYANIKFQQIASTASSQIDFTLGAIDGLNNVLGQANYYYSGAAFTSALIEFDSGENWHLSGSQIASSSGVNFFVVALHEIGHAIGLDHYNTVPAVMNAYISSSVTDLMQSDVNGIVALYGAGSGVQQPRQVSAAVSLIAQTGKMGAEWHISDVADHNGDGTADLMWVRNTTGDASLWTMKNGALTSYSPTQGHMGAEWSAFSSSADFNADGKADILWTTAAGSVAIWQMNGPTLAGFGAPSGRMGAEWHVEGAGDFNKDGNADILWVSATNQVAVWSMNGLALGGYGLSGGRMGSEWTVAATGKFDASGKAGILWESSNGSLSTWSMNGSDVTSLSSLGQAATGFHVAGTGDFNKDGIDDIVLLNAANDVEIWTIKSGAVTQKIDPNGHMGTEWHFSGVGDVSGDGRSDIVWTKTDGSTAVWDMSSIPISAQSTAALTVDAADWTAHFLGGLQHDPNV</sequence>
<dbReference type="InterPro" id="IPR006026">
    <property type="entry name" value="Peptidase_Metallo"/>
</dbReference>
<organism evidence="7 8">
    <name type="scientific">Tardiphaga robiniae</name>
    <dbReference type="NCBI Taxonomy" id="943830"/>
    <lineage>
        <taxon>Bacteria</taxon>
        <taxon>Pseudomonadati</taxon>
        <taxon>Pseudomonadota</taxon>
        <taxon>Alphaproteobacteria</taxon>
        <taxon>Hyphomicrobiales</taxon>
        <taxon>Nitrobacteraceae</taxon>
        <taxon>Tardiphaga</taxon>
    </lineage>
</organism>
<dbReference type="Pfam" id="PF13517">
    <property type="entry name" value="FG-GAP_3"/>
    <property type="match status" value="2"/>
</dbReference>
<dbReference type="PANTHER" id="PTHR46580:SF2">
    <property type="entry name" value="MAM DOMAIN-CONTAINING PROTEIN"/>
    <property type="match status" value="1"/>
</dbReference>
<evidence type="ECO:0000256" key="1">
    <source>
        <dbReference type="ARBA" id="ARBA00022670"/>
    </source>
</evidence>
<dbReference type="GO" id="GO:0008270">
    <property type="term" value="F:zinc ion binding"/>
    <property type="evidence" value="ECO:0007669"/>
    <property type="project" value="InterPro"/>
</dbReference>
<dbReference type="SUPFAM" id="SSF69318">
    <property type="entry name" value="Integrin alpha N-terminal domain"/>
    <property type="match status" value="2"/>
</dbReference>
<evidence type="ECO:0000313" key="8">
    <source>
        <dbReference type="Proteomes" id="UP000515291"/>
    </source>
</evidence>
<keyword evidence="5" id="KW-0862">Zinc</keyword>
<dbReference type="InterPro" id="IPR001818">
    <property type="entry name" value="Pept_M10_metallopeptidase"/>
</dbReference>
<dbReference type="Gene3D" id="2.130.10.130">
    <property type="entry name" value="Integrin alpha, N-terminal"/>
    <property type="match status" value="2"/>
</dbReference>
<dbReference type="SMART" id="SM00235">
    <property type="entry name" value="ZnMc"/>
    <property type="match status" value="1"/>
</dbReference>
<keyword evidence="3" id="KW-0732">Signal</keyword>
<gene>
    <name evidence="7" type="ORF">HB776_03065</name>
</gene>
<dbReference type="GO" id="GO:0006508">
    <property type="term" value="P:proteolysis"/>
    <property type="evidence" value="ECO:0007669"/>
    <property type="project" value="UniProtKB-KW"/>
</dbReference>
<dbReference type="InterPro" id="IPR013517">
    <property type="entry name" value="FG-GAP"/>
</dbReference>
<dbReference type="Pfam" id="PF00413">
    <property type="entry name" value="Peptidase_M10"/>
    <property type="match status" value="1"/>
</dbReference>
<dbReference type="GO" id="GO:0031012">
    <property type="term" value="C:extracellular matrix"/>
    <property type="evidence" value="ECO:0007669"/>
    <property type="project" value="InterPro"/>
</dbReference>
<keyword evidence="2" id="KW-0479">Metal-binding</keyword>
<evidence type="ECO:0000256" key="2">
    <source>
        <dbReference type="ARBA" id="ARBA00022723"/>
    </source>
</evidence>
<feature type="domain" description="Peptidase metallopeptidase" evidence="6">
    <location>
        <begin position="7"/>
        <end position="168"/>
    </location>
</feature>
<dbReference type="SUPFAM" id="SSF55486">
    <property type="entry name" value="Metalloproteases ('zincins'), catalytic domain"/>
    <property type="match status" value="1"/>
</dbReference>
<dbReference type="AlphaFoldDB" id="A0A7G6TU99"/>
<dbReference type="PRINTS" id="PR00138">
    <property type="entry name" value="MATRIXIN"/>
</dbReference>
<evidence type="ECO:0000313" key="7">
    <source>
        <dbReference type="EMBL" id="QND70331.1"/>
    </source>
</evidence>
<evidence type="ECO:0000256" key="5">
    <source>
        <dbReference type="ARBA" id="ARBA00022833"/>
    </source>
</evidence>
<accession>A0A7G6TU99</accession>
<dbReference type="InterPro" id="IPR021190">
    <property type="entry name" value="Pept_M10A"/>
</dbReference>
<dbReference type="PANTHER" id="PTHR46580">
    <property type="entry name" value="SENSOR KINASE-RELATED"/>
    <property type="match status" value="1"/>
</dbReference>
<reference evidence="8" key="1">
    <citation type="journal article" date="2020" name="Mol. Plant Microbe">
        <title>Rhizobial microsymbionts of the narrowly endemic Oxytropis species growing in Kamchatka are characterized by significant genetic diversity and possess a set of genes that are associated with T3SS and T6SS secretion systems and can affect the development of symbiosis.</title>
        <authorList>
            <person name="Safronova V."/>
            <person name="Guro P."/>
            <person name="Sazanova A."/>
            <person name="Kuznetsova I."/>
            <person name="Belimov A."/>
            <person name="Yakubov V."/>
            <person name="Chirak E."/>
            <person name="Afonin A."/>
            <person name="Gogolev Y."/>
            <person name="Andronov E."/>
            <person name="Tikhonovich I."/>
        </authorList>
    </citation>
    <scope>NUCLEOTIDE SEQUENCE [LARGE SCALE GENOMIC DNA]</scope>
    <source>
        <strain evidence="8">581</strain>
    </source>
</reference>
<keyword evidence="7" id="KW-0482">Metalloprotease</keyword>
<dbReference type="Proteomes" id="UP000515291">
    <property type="component" value="Chromosome"/>
</dbReference>
<evidence type="ECO:0000256" key="4">
    <source>
        <dbReference type="ARBA" id="ARBA00022801"/>
    </source>
</evidence>
<dbReference type="GO" id="GO:0004222">
    <property type="term" value="F:metalloendopeptidase activity"/>
    <property type="evidence" value="ECO:0007669"/>
    <property type="project" value="InterPro"/>
</dbReference>
<evidence type="ECO:0000259" key="6">
    <source>
        <dbReference type="SMART" id="SM00235"/>
    </source>
</evidence>
<proteinExistence type="predicted"/>
<keyword evidence="1 7" id="KW-0645">Protease</keyword>
<keyword evidence="4" id="KW-0378">Hydrolase</keyword>
<name>A0A7G6TU99_9BRAD</name>
<evidence type="ECO:0000256" key="3">
    <source>
        <dbReference type="ARBA" id="ARBA00022729"/>
    </source>
</evidence>